<evidence type="ECO:0000313" key="3">
    <source>
        <dbReference type="EMBL" id="EPC00622.1"/>
    </source>
</evidence>
<dbReference type="AlphaFoldDB" id="S2KEL0"/>
<protein>
    <recommendedName>
        <fullName evidence="5">Integrating conjugative element protein</fullName>
    </recommendedName>
</protein>
<dbReference type="eggNOG" id="COG3772">
    <property type="taxonomic scope" value="Bacteria"/>
</dbReference>
<feature type="signal peptide" evidence="2">
    <location>
        <begin position="1"/>
        <end position="28"/>
    </location>
</feature>
<feature type="compositionally biased region" description="Gly residues" evidence="1">
    <location>
        <begin position="251"/>
        <end position="269"/>
    </location>
</feature>
<feature type="region of interest" description="Disordered" evidence="1">
    <location>
        <begin position="447"/>
        <end position="486"/>
    </location>
</feature>
<keyword evidence="2" id="KW-0732">Signal</keyword>
<dbReference type="PATRIC" id="fig|1121939.11.peg.4102"/>
<dbReference type="STRING" id="1121939.L861_06690"/>
<evidence type="ECO:0008006" key="5">
    <source>
        <dbReference type="Google" id="ProtNLM"/>
    </source>
</evidence>
<dbReference type="Proteomes" id="UP000014463">
    <property type="component" value="Unassembled WGS sequence"/>
</dbReference>
<dbReference type="EMBL" id="ASTJ01000040">
    <property type="protein sequence ID" value="EPC00622.1"/>
    <property type="molecule type" value="Genomic_DNA"/>
</dbReference>
<feature type="region of interest" description="Disordered" evidence="1">
    <location>
        <begin position="224"/>
        <end position="269"/>
    </location>
</feature>
<name>S2KEL0_LITA3</name>
<gene>
    <name evidence="3" type="ORF">L861_06690</name>
</gene>
<comment type="caution">
    <text evidence="3">The sequence shown here is derived from an EMBL/GenBank/DDBJ whole genome shotgun (WGS) entry which is preliminary data.</text>
</comment>
<feature type="compositionally biased region" description="Basic and acidic residues" evidence="1">
    <location>
        <begin position="459"/>
        <end position="475"/>
    </location>
</feature>
<evidence type="ECO:0000256" key="2">
    <source>
        <dbReference type="SAM" id="SignalP"/>
    </source>
</evidence>
<evidence type="ECO:0000256" key="1">
    <source>
        <dbReference type="SAM" id="MobiDB-lite"/>
    </source>
</evidence>
<reference evidence="3 4" key="1">
    <citation type="journal article" date="2013" name="Genome Announc.">
        <title>Draft genome sequence of the moderately halophilic gammaproteobacterium Halomonas anticariensis FP35.</title>
        <authorList>
            <person name="Tahrioui A."/>
            <person name="Quesada E."/>
            <person name="Llamas I."/>
        </authorList>
    </citation>
    <scope>NUCLEOTIDE SEQUENCE [LARGE SCALE GENOMIC DNA]</scope>
    <source>
        <strain evidence="4">DSM 16096 / CECT 5854 / LMG 22089 / FP35</strain>
    </source>
</reference>
<organism evidence="3 4">
    <name type="scientific">Litchfieldella anticariensis (strain DSM 16096 / CECT 5854 / CIP 108499 / LMG 22089 / FP35)</name>
    <name type="common">Halomonas anticariensis</name>
    <dbReference type="NCBI Taxonomy" id="1121939"/>
    <lineage>
        <taxon>Bacteria</taxon>
        <taxon>Pseudomonadati</taxon>
        <taxon>Pseudomonadota</taxon>
        <taxon>Gammaproteobacteria</taxon>
        <taxon>Oceanospirillales</taxon>
        <taxon>Halomonadaceae</taxon>
        <taxon>Litchfieldella</taxon>
    </lineage>
</organism>
<feature type="chain" id="PRO_5004498050" description="Integrating conjugative element protein" evidence="2">
    <location>
        <begin position="29"/>
        <end position="486"/>
    </location>
</feature>
<keyword evidence="4" id="KW-1185">Reference proteome</keyword>
<evidence type="ECO:0000313" key="4">
    <source>
        <dbReference type="Proteomes" id="UP000014463"/>
    </source>
</evidence>
<proteinExistence type="predicted"/>
<sequence>MVMQRKRSSLLAIPLAAALLTQPSIGQAQSADALYYRIGGASPFSLSAGHGYNPYVKGIGVRWNTDASCGNFDIGATVSNQLNGMTDGFQELMGDVVENATGAVASLPAMILQRTNPGLYDLISNGVLQGRMDFEKAKLSCQRMAERMADMTVGGGVQQMARSETWQEAAQTTPDVVAAQRQVEEAGGDHGVIWVGGHKRGGAGQSPIRVVEDVATAGYNLLHGRTDTTSRQPISGGGGGWGSVPTNDGPWIGGGGVAGGPGGPGGGSGGCQGGMCTVWGSPEDAAEWTRDVLGEQELQTCDNCEKSRAQAGTGLIRELEHEQQQVYDRLVALVSGNEEPTDENLRAVSAGDGLTVSRGVIDALRHDPESAFLVRRLASEMALARTLTKAIWARRTLLAGASDPGIANNEIGMRALDRKLAVLDRDIESLQSEMEIRQSLATSVAGTALERAANRGAGSRKDETSRPDASLDSRGRPLSSEGEDSP</sequence>
<accession>S2KEL0</accession>